<comment type="caution">
    <text evidence="6">The sequence shown here is derived from an EMBL/GenBank/DDBJ whole genome shotgun (WGS) entry which is preliminary data.</text>
</comment>
<evidence type="ECO:0000259" key="5">
    <source>
        <dbReference type="Pfam" id="PF13407"/>
    </source>
</evidence>
<comment type="similarity">
    <text evidence="2">Belongs to the bacterial solute-binding protein 2 family.</text>
</comment>
<evidence type="ECO:0000256" key="4">
    <source>
        <dbReference type="SAM" id="SignalP"/>
    </source>
</evidence>
<gene>
    <name evidence="6" type="primary">xylF</name>
    <name evidence="6" type="ORF">ACFOPI_23260</name>
</gene>
<dbReference type="Pfam" id="PF13407">
    <property type="entry name" value="Peripla_BP_4"/>
    <property type="match status" value="1"/>
</dbReference>
<dbReference type="PANTHER" id="PTHR30036:SF1">
    <property type="entry name" value="D-XYLOSE-BINDING PERIPLASMIC PROTEIN"/>
    <property type="match status" value="1"/>
</dbReference>
<dbReference type="Proteomes" id="UP001595729">
    <property type="component" value="Unassembled WGS sequence"/>
</dbReference>
<organism evidence="6 7">
    <name type="scientific">Hydrogenophaga luteola</name>
    <dbReference type="NCBI Taxonomy" id="1591122"/>
    <lineage>
        <taxon>Bacteria</taxon>
        <taxon>Pseudomonadati</taxon>
        <taxon>Pseudomonadota</taxon>
        <taxon>Betaproteobacteria</taxon>
        <taxon>Burkholderiales</taxon>
        <taxon>Comamonadaceae</taxon>
        <taxon>Hydrogenophaga</taxon>
    </lineage>
</organism>
<reference evidence="7" key="1">
    <citation type="journal article" date="2019" name="Int. J. Syst. Evol. Microbiol.">
        <title>The Global Catalogue of Microorganisms (GCM) 10K type strain sequencing project: providing services to taxonomists for standard genome sequencing and annotation.</title>
        <authorList>
            <consortium name="The Broad Institute Genomics Platform"/>
            <consortium name="The Broad Institute Genome Sequencing Center for Infectious Disease"/>
            <person name="Wu L."/>
            <person name="Ma J."/>
        </authorList>
    </citation>
    <scope>NUCLEOTIDE SEQUENCE [LARGE SCALE GENOMIC DNA]</scope>
    <source>
        <strain evidence="7">KCTC 42501</strain>
    </source>
</reference>
<proteinExistence type="inferred from homology"/>
<dbReference type="InterPro" id="IPR028082">
    <property type="entry name" value="Peripla_BP_I"/>
</dbReference>
<evidence type="ECO:0000313" key="6">
    <source>
        <dbReference type="EMBL" id="MFC3686531.1"/>
    </source>
</evidence>
<feature type="signal peptide" evidence="4">
    <location>
        <begin position="1"/>
        <end position="21"/>
    </location>
</feature>
<dbReference type="CDD" id="cd19993">
    <property type="entry name" value="PBP1_ABC_xylose_binding-like"/>
    <property type="match status" value="1"/>
</dbReference>
<accession>A0ABV7W9T9</accession>
<name>A0ABV7W9T9_9BURK</name>
<dbReference type="SUPFAM" id="SSF53822">
    <property type="entry name" value="Periplasmic binding protein-like I"/>
    <property type="match status" value="1"/>
</dbReference>
<dbReference type="InterPro" id="IPR050555">
    <property type="entry name" value="Bact_Solute-Bind_Prot2"/>
</dbReference>
<feature type="domain" description="Periplasmic binding protein" evidence="5">
    <location>
        <begin position="24"/>
        <end position="280"/>
    </location>
</feature>
<sequence>MKLKTTLTALALGLASAGAFAQVVGVSWSNFQEERWKTDEKAIKDQLAKLGASYISADAGGSPEKQLSDVDSLIAKGAKVLIILAMDKDAILPAVNKASQQKIPVVAYDRLIEAPGVFYITFDNVEVGRMQARAVLEAQPKGNYVMIKGSPTDPNANFLRGGQQEVLEASIKKGDIKIVGEEYTDGWKPEVAQKNMEQIITKTGGKIDAVVASNDGTAGGVVAALTAKGIKGIPVSGQDGDHAALNRVAMGSQTVSVWKDARDLGRDAATAAVSLAKGQKVAGATTWAGGEKKVSLQAQFLKPVPITAKNLDLVVKAGWIKKEDLCKGVDAAKGPAACK</sequence>
<comment type="subcellular location">
    <subcellularLocation>
        <location evidence="1">Periplasm</location>
    </subcellularLocation>
</comment>
<dbReference type="InterPro" id="IPR025997">
    <property type="entry name" value="SBP_2_dom"/>
</dbReference>
<protein>
    <submittedName>
        <fullName evidence="6">D-xylose ABC transporter substrate-binding protein</fullName>
    </submittedName>
</protein>
<dbReference type="PANTHER" id="PTHR30036">
    <property type="entry name" value="D-XYLOSE-BINDING PERIPLASMIC PROTEIN"/>
    <property type="match status" value="1"/>
</dbReference>
<dbReference type="EMBL" id="JBHRXX010000010">
    <property type="protein sequence ID" value="MFC3686531.1"/>
    <property type="molecule type" value="Genomic_DNA"/>
</dbReference>
<dbReference type="Gene3D" id="3.40.50.2300">
    <property type="match status" value="2"/>
</dbReference>
<keyword evidence="7" id="KW-1185">Reference proteome</keyword>
<evidence type="ECO:0000256" key="1">
    <source>
        <dbReference type="ARBA" id="ARBA00004418"/>
    </source>
</evidence>
<evidence type="ECO:0000313" key="7">
    <source>
        <dbReference type="Proteomes" id="UP001595729"/>
    </source>
</evidence>
<evidence type="ECO:0000256" key="3">
    <source>
        <dbReference type="ARBA" id="ARBA00022729"/>
    </source>
</evidence>
<evidence type="ECO:0000256" key="2">
    <source>
        <dbReference type="ARBA" id="ARBA00007639"/>
    </source>
</evidence>
<dbReference type="RefSeq" id="WP_382179512.1">
    <property type="nucleotide sequence ID" value="NZ_JBHRXX010000010.1"/>
</dbReference>
<keyword evidence="3 4" id="KW-0732">Signal</keyword>
<dbReference type="InterPro" id="IPR013456">
    <property type="entry name" value="XylF"/>
</dbReference>
<feature type="chain" id="PRO_5047067121" evidence="4">
    <location>
        <begin position="22"/>
        <end position="339"/>
    </location>
</feature>
<dbReference type="NCBIfam" id="TIGR02634">
    <property type="entry name" value="xylF"/>
    <property type="match status" value="1"/>
</dbReference>